<dbReference type="NCBIfam" id="TIGR01528">
    <property type="entry name" value="NMN_trans_PnuC"/>
    <property type="match status" value="1"/>
</dbReference>
<feature type="transmembrane region" description="Helical" evidence="10">
    <location>
        <begin position="167"/>
        <end position="184"/>
    </location>
</feature>
<feature type="transmembrane region" description="Helical" evidence="10">
    <location>
        <begin position="24"/>
        <end position="42"/>
    </location>
</feature>
<keyword evidence="8 10" id="KW-1133">Transmembrane helix</keyword>
<keyword evidence="7 10" id="KW-0812">Transmembrane</keyword>
<keyword evidence="5" id="KW-0813">Transport</keyword>
<organism evidence="11 12">
    <name type="scientific">Tannerella sp. oral taxon BU063 isolate Cell 2</name>
    <dbReference type="NCBI Taxonomy" id="1411148"/>
    <lineage>
        <taxon>Bacteria</taxon>
        <taxon>Pseudomonadati</taxon>
        <taxon>Bacteroidota</taxon>
        <taxon>Bacteroidia</taxon>
        <taxon>Bacteroidales</taxon>
        <taxon>Tannerellaceae</taxon>
        <taxon>Tannerella</taxon>
    </lineage>
</organism>
<evidence type="ECO:0000256" key="5">
    <source>
        <dbReference type="ARBA" id="ARBA00022448"/>
    </source>
</evidence>
<dbReference type="Pfam" id="PF04973">
    <property type="entry name" value="NMN_transporter"/>
    <property type="match status" value="1"/>
</dbReference>
<evidence type="ECO:0000256" key="10">
    <source>
        <dbReference type="SAM" id="Phobius"/>
    </source>
</evidence>
<dbReference type="Proteomes" id="UP000018837">
    <property type="component" value="Unassembled WGS sequence"/>
</dbReference>
<dbReference type="PANTHER" id="PTHR36122:SF2">
    <property type="entry name" value="NICOTINAMIDE RIBOSIDE TRANSPORTER PNUC"/>
    <property type="match status" value="1"/>
</dbReference>
<dbReference type="EMBL" id="AYUF01000492">
    <property type="protein sequence ID" value="ETK00985.1"/>
    <property type="molecule type" value="Genomic_DNA"/>
</dbReference>
<protein>
    <recommendedName>
        <fullName evidence="4">Nicotinamide riboside transporter PnuC</fullName>
    </recommendedName>
</protein>
<proteinExistence type="inferred from homology"/>
<evidence type="ECO:0000256" key="4">
    <source>
        <dbReference type="ARBA" id="ARBA00017522"/>
    </source>
</evidence>
<evidence type="ECO:0000256" key="6">
    <source>
        <dbReference type="ARBA" id="ARBA00022475"/>
    </source>
</evidence>
<feature type="transmembrane region" description="Helical" evidence="10">
    <location>
        <begin position="92"/>
        <end position="113"/>
    </location>
</feature>
<sequence>MFYDAIEIVAAGIMLLYLWLEYRASIWLWPVGVVIPAFYIYIYYVNKFYADMGVNVYYLFASAYGWYRWQRGRGRETSEAEVAIRRTPRGTWLRLASAYILLQTVLYLVLSRFTDSPVPWGDAFTTALSILAMWMLAQKYLEQWGVWMVVNAVSAALYFWKGMTPTAVTYVVYTIVPIFGYIKWRRMMAD</sequence>
<keyword evidence="6" id="KW-1003">Cell membrane</keyword>
<evidence type="ECO:0000256" key="2">
    <source>
        <dbReference type="ARBA" id="ARBA00004651"/>
    </source>
</evidence>
<evidence type="ECO:0000313" key="11">
    <source>
        <dbReference type="EMBL" id="ETK00985.1"/>
    </source>
</evidence>
<comment type="caution">
    <text evidence="11">The sequence shown here is derived from an EMBL/GenBank/DDBJ whole genome shotgun (WGS) entry which is preliminary data.</text>
</comment>
<keyword evidence="9 10" id="KW-0472">Membrane</keyword>
<dbReference type="InterPro" id="IPR006419">
    <property type="entry name" value="NMN_transpt_PnuC"/>
</dbReference>
<evidence type="ECO:0000313" key="12">
    <source>
        <dbReference type="Proteomes" id="UP000018837"/>
    </source>
</evidence>
<comment type="function">
    <text evidence="1">Required for nicotinamide riboside transport across the inner membrane.</text>
</comment>
<reference evidence="11 12" key="1">
    <citation type="submission" date="2013-11" db="EMBL/GenBank/DDBJ databases">
        <title>Single cell genomics of uncultured Tannerella BU063 (oral taxon 286).</title>
        <authorList>
            <person name="Beall C.J."/>
            <person name="Campbell A.G."/>
            <person name="Griffen A.L."/>
            <person name="Podar M."/>
            <person name="Leys E.J."/>
        </authorList>
    </citation>
    <scope>NUCLEOTIDE SEQUENCE [LARGE SCALE GENOMIC DNA]</scope>
    <source>
        <strain evidence="11">Cell 2</strain>
    </source>
</reference>
<name>W2C1D6_9BACT</name>
<evidence type="ECO:0000256" key="1">
    <source>
        <dbReference type="ARBA" id="ARBA00002672"/>
    </source>
</evidence>
<accession>W2C1D6</accession>
<dbReference type="PATRIC" id="fig|1411148.3.peg.1939"/>
<evidence type="ECO:0000256" key="7">
    <source>
        <dbReference type="ARBA" id="ARBA00022692"/>
    </source>
</evidence>
<comment type="subcellular location">
    <subcellularLocation>
        <location evidence="2">Cell membrane</location>
        <topology evidence="2">Multi-pass membrane protein</topology>
    </subcellularLocation>
</comment>
<dbReference type="AlphaFoldDB" id="W2C1D6"/>
<dbReference type="PANTHER" id="PTHR36122">
    <property type="entry name" value="NICOTINAMIDE RIBOSIDE TRANSPORTER PNUC"/>
    <property type="match status" value="1"/>
</dbReference>
<comment type="similarity">
    <text evidence="3">Belongs to the nicotinamide ribonucleoside (NR) uptake permease (TC 4.B.1) family.</text>
</comment>
<dbReference type="GO" id="GO:0005886">
    <property type="term" value="C:plasma membrane"/>
    <property type="evidence" value="ECO:0007669"/>
    <property type="project" value="UniProtKB-SubCell"/>
</dbReference>
<evidence type="ECO:0000256" key="9">
    <source>
        <dbReference type="ARBA" id="ARBA00023136"/>
    </source>
</evidence>
<dbReference type="GO" id="GO:0034257">
    <property type="term" value="F:nicotinamide riboside transmembrane transporter activity"/>
    <property type="evidence" value="ECO:0007669"/>
    <property type="project" value="InterPro"/>
</dbReference>
<evidence type="ECO:0000256" key="3">
    <source>
        <dbReference type="ARBA" id="ARBA00006669"/>
    </source>
</evidence>
<gene>
    <name evidence="11" type="ORF">N425_11785</name>
</gene>
<evidence type="ECO:0000256" key="8">
    <source>
        <dbReference type="ARBA" id="ARBA00022989"/>
    </source>
</evidence>